<evidence type="ECO:0000313" key="3">
    <source>
        <dbReference type="Proteomes" id="UP000887116"/>
    </source>
</evidence>
<dbReference type="EMBL" id="BMAO01035515">
    <property type="protein sequence ID" value="GFR04135.1"/>
    <property type="molecule type" value="Genomic_DNA"/>
</dbReference>
<organism evidence="2 3">
    <name type="scientific">Trichonephila clavata</name>
    <name type="common">Joro spider</name>
    <name type="synonym">Nephila clavata</name>
    <dbReference type="NCBI Taxonomy" id="2740835"/>
    <lineage>
        <taxon>Eukaryota</taxon>
        <taxon>Metazoa</taxon>
        <taxon>Ecdysozoa</taxon>
        <taxon>Arthropoda</taxon>
        <taxon>Chelicerata</taxon>
        <taxon>Arachnida</taxon>
        <taxon>Araneae</taxon>
        <taxon>Araneomorphae</taxon>
        <taxon>Entelegynae</taxon>
        <taxon>Araneoidea</taxon>
        <taxon>Nephilidae</taxon>
        <taxon>Trichonephila</taxon>
    </lineage>
</organism>
<sequence>MEKFKVALLLKNCLKLIEDDAFQIEETSEYPTCASNMPNACTQPSLVSRPLIAPGGALVSTHDIRPEYKYPQKSSECFIYQELPKEVDTDSLNKRKKQEVETVDGKQAKQSIDTNIDLILKPFIVPDSSGESRKVPGRKYPRTSDKLSSCKPTTMEVDTDSLNET</sequence>
<keyword evidence="3" id="KW-1185">Reference proteome</keyword>
<accession>A0A8X6LC00</accession>
<comment type="caution">
    <text evidence="2">The sequence shown here is derived from an EMBL/GenBank/DDBJ whole genome shotgun (WGS) entry which is preliminary data.</text>
</comment>
<reference evidence="2" key="1">
    <citation type="submission" date="2020-07" db="EMBL/GenBank/DDBJ databases">
        <title>Multicomponent nature underlies the extraordinary mechanical properties of spider dragline silk.</title>
        <authorList>
            <person name="Kono N."/>
            <person name="Nakamura H."/>
            <person name="Mori M."/>
            <person name="Yoshida Y."/>
            <person name="Ohtoshi R."/>
            <person name="Malay A.D."/>
            <person name="Moran D.A.P."/>
            <person name="Tomita M."/>
            <person name="Numata K."/>
            <person name="Arakawa K."/>
        </authorList>
    </citation>
    <scope>NUCLEOTIDE SEQUENCE</scope>
</reference>
<protein>
    <submittedName>
        <fullName evidence="2">Uncharacterized protein</fullName>
    </submittedName>
</protein>
<proteinExistence type="predicted"/>
<dbReference type="AlphaFoldDB" id="A0A8X6LC00"/>
<evidence type="ECO:0000313" key="2">
    <source>
        <dbReference type="EMBL" id="GFR04135.1"/>
    </source>
</evidence>
<gene>
    <name evidence="2" type="ORF">TNCT_84401</name>
</gene>
<evidence type="ECO:0000256" key="1">
    <source>
        <dbReference type="SAM" id="MobiDB-lite"/>
    </source>
</evidence>
<feature type="region of interest" description="Disordered" evidence="1">
    <location>
        <begin position="126"/>
        <end position="165"/>
    </location>
</feature>
<name>A0A8X6LC00_TRICU</name>
<dbReference type="Proteomes" id="UP000887116">
    <property type="component" value="Unassembled WGS sequence"/>
</dbReference>